<gene>
    <name evidence="1" type="ORF">SY86_02230</name>
</gene>
<accession>A0A0M2K6I0</accession>
<dbReference type="InterPro" id="IPR036624">
    <property type="entry name" value="Hcp1-lik_sf"/>
</dbReference>
<reference evidence="1 2" key="1">
    <citation type="submission" date="2015-01" db="EMBL/GenBank/DDBJ databases">
        <title>Erwinia tracheiphila.</title>
        <authorList>
            <person name="Shapiro L.R."/>
        </authorList>
    </citation>
    <scope>NUCLEOTIDE SEQUENCE [LARGE SCALE GENOMIC DNA]</scope>
    <source>
        <strain evidence="1 2">BuffGH</strain>
    </source>
</reference>
<evidence type="ECO:0000313" key="1">
    <source>
        <dbReference type="EMBL" id="KKF34544.1"/>
    </source>
</evidence>
<name>A0A0M2K6I0_9GAMM</name>
<dbReference type="AlphaFoldDB" id="A0A0M2K6I0"/>
<organism evidence="1 2">
    <name type="scientific">Erwinia tracheiphila</name>
    <dbReference type="NCBI Taxonomy" id="65700"/>
    <lineage>
        <taxon>Bacteria</taxon>
        <taxon>Pseudomonadati</taxon>
        <taxon>Pseudomonadota</taxon>
        <taxon>Gammaproteobacteria</taxon>
        <taxon>Enterobacterales</taxon>
        <taxon>Erwiniaceae</taxon>
        <taxon>Erwinia</taxon>
    </lineage>
</organism>
<dbReference type="RefSeq" id="WP_016192548.1">
    <property type="nucleotide sequence ID" value="NZ_CP013970.1"/>
</dbReference>
<dbReference type="EMBL" id="JXNU01000003">
    <property type="protein sequence ID" value="KKF34544.1"/>
    <property type="molecule type" value="Genomic_DNA"/>
</dbReference>
<protein>
    <submittedName>
        <fullName evidence="1">Uncharacterized protein</fullName>
    </submittedName>
</protein>
<keyword evidence="2" id="KW-1185">Reference proteome</keyword>
<proteinExistence type="predicted"/>
<dbReference type="Gene3D" id="2.30.110.20">
    <property type="entry name" value="Hcp1-like"/>
    <property type="match status" value="1"/>
</dbReference>
<dbReference type="SUPFAM" id="SSF141452">
    <property type="entry name" value="Hcp1-like"/>
    <property type="match status" value="1"/>
</dbReference>
<dbReference type="Proteomes" id="UP000033924">
    <property type="component" value="Unassembled WGS sequence"/>
</dbReference>
<evidence type="ECO:0000313" key="2">
    <source>
        <dbReference type="Proteomes" id="UP000033924"/>
    </source>
</evidence>
<dbReference type="PATRIC" id="fig|65700.7.peg.545"/>
<sequence length="66" mass="7568">MLTWQLRVSWGLTLSAFRLIRQKRWLSEAISMAFSRVKMEYVLQNAEGNTADTVAMGYDIKANSVI</sequence>
<comment type="caution">
    <text evidence="1">The sequence shown here is derived from an EMBL/GenBank/DDBJ whole genome shotgun (WGS) entry which is preliminary data.</text>
</comment>